<accession>A0A0A1W330</accession>
<evidence type="ECO:0000313" key="2">
    <source>
        <dbReference type="Proteomes" id="UP000032305"/>
    </source>
</evidence>
<dbReference type="Proteomes" id="UP000032305">
    <property type="component" value="Unassembled WGS sequence"/>
</dbReference>
<dbReference type="AlphaFoldDB" id="A0A0A1W330"/>
<sequence length="350" mass="38317">MAVEPDPHHASPWQATRLSDRVAAARARAAGRRRGAVLDLRLDAESRLSDQVRFEVTGRLHHLVEAIARDLLQQADRLMPEGAQHPQPEEVLRRLYRADALTDPALVDKLVAQVRQGLIARALPIENMAGDAPSLLVRLTEAPDRIVAAAARAVLLAEGRAREVDEAAGLPTRLHERLVWTVAAALREGDDPAWDRALAQAVERVLAARDDGERSGLPAMRLAGAIDARPGELPDLLLESLSDRQLGLFVALLSHALGIEHDMVREIVLEPEGDRLWLALRSLDQDRPVIARIGLSLCEADARRDVDGFAEALDAIMAIPAEEARRAIASLSLPAPFREAIERLEGSDRR</sequence>
<proteinExistence type="predicted"/>
<dbReference type="OrthoDB" id="8194627at2"/>
<evidence type="ECO:0000313" key="1">
    <source>
        <dbReference type="EMBL" id="GAL99621.1"/>
    </source>
</evidence>
<name>A0A0A1W330_9SPHN</name>
<protein>
    <recommendedName>
        <fullName evidence="3">DUF2336 domain-containing protein</fullName>
    </recommendedName>
</protein>
<dbReference type="eggNOG" id="COG5330">
    <property type="taxonomic scope" value="Bacteria"/>
</dbReference>
<reference evidence="1 2" key="1">
    <citation type="submission" date="2014-11" db="EMBL/GenBank/DDBJ databases">
        <title>Whole genome shotgun sequence of Sphingomonas parapaucimobilis NBRC 15100.</title>
        <authorList>
            <person name="Katano-Makiyama Y."/>
            <person name="Hosoyama A."/>
            <person name="Hashimoto M."/>
            <person name="Hosoyama Y."/>
            <person name="Noguchi M."/>
            <person name="Numata M."/>
            <person name="Tsuchikane K."/>
            <person name="Hirakata S."/>
            <person name="Uohara A."/>
            <person name="Shimodaira J."/>
            <person name="Ohji S."/>
            <person name="Ichikawa N."/>
            <person name="Kimura A."/>
            <person name="Yamazoe A."/>
            <person name="Fujita N."/>
        </authorList>
    </citation>
    <scope>NUCLEOTIDE SEQUENCE [LARGE SCALE GENOMIC DNA]</scope>
    <source>
        <strain evidence="1 2">NBRC 15100</strain>
    </source>
</reference>
<keyword evidence="2" id="KW-1185">Reference proteome</keyword>
<organism evidence="1 2">
    <name type="scientific">Sphingomonas parapaucimobilis NBRC 15100</name>
    <dbReference type="NCBI Taxonomy" id="1219049"/>
    <lineage>
        <taxon>Bacteria</taxon>
        <taxon>Pseudomonadati</taxon>
        <taxon>Pseudomonadota</taxon>
        <taxon>Alphaproteobacteria</taxon>
        <taxon>Sphingomonadales</taxon>
        <taxon>Sphingomonadaceae</taxon>
        <taxon>Sphingomonas</taxon>
    </lineage>
</organism>
<dbReference type="EMBL" id="BBPI01000007">
    <property type="protein sequence ID" value="GAL99621.1"/>
    <property type="molecule type" value="Genomic_DNA"/>
</dbReference>
<dbReference type="RefSeq" id="WP_042483150.1">
    <property type="nucleotide sequence ID" value="NZ_BBPI01000007.1"/>
</dbReference>
<gene>
    <name evidence="1" type="ORF">SP5_007_00130</name>
</gene>
<evidence type="ECO:0008006" key="3">
    <source>
        <dbReference type="Google" id="ProtNLM"/>
    </source>
</evidence>
<comment type="caution">
    <text evidence="1">The sequence shown here is derived from an EMBL/GenBank/DDBJ whole genome shotgun (WGS) entry which is preliminary data.</text>
</comment>